<accession>A0A4R1NAG5</accession>
<gene>
    <name evidence="2" type="ORF">EZJ58_0563</name>
</gene>
<dbReference type="OrthoDB" id="9795903at2"/>
<organism evidence="2 3">
    <name type="scientific">Sodalis ligni</name>
    <dbReference type="NCBI Taxonomy" id="2697027"/>
    <lineage>
        <taxon>Bacteria</taxon>
        <taxon>Pseudomonadati</taxon>
        <taxon>Pseudomonadota</taxon>
        <taxon>Gammaproteobacteria</taxon>
        <taxon>Enterobacterales</taxon>
        <taxon>Bruguierivoracaceae</taxon>
        <taxon>Sodalis</taxon>
    </lineage>
</organism>
<dbReference type="SMART" id="SM00953">
    <property type="entry name" value="RES"/>
    <property type="match status" value="1"/>
</dbReference>
<reference evidence="2 3" key="1">
    <citation type="submission" date="2019-02" db="EMBL/GenBank/DDBJ databases">
        <title>Investigation of anaerobic lignin degradation for improved lignocellulosic biofuels.</title>
        <authorList>
            <person name="Deangelis K."/>
        </authorList>
    </citation>
    <scope>NUCLEOTIDE SEQUENCE [LARGE SCALE GENOMIC DNA]</scope>
    <source>
        <strain evidence="2 3">159R</strain>
    </source>
</reference>
<dbReference type="AlphaFoldDB" id="A0A4R1NAG5"/>
<dbReference type="Pfam" id="PF08808">
    <property type="entry name" value="RES"/>
    <property type="match status" value="1"/>
</dbReference>
<evidence type="ECO:0000313" key="2">
    <source>
        <dbReference type="EMBL" id="TCL02541.1"/>
    </source>
</evidence>
<evidence type="ECO:0000313" key="3">
    <source>
        <dbReference type="Proteomes" id="UP000294555"/>
    </source>
</evidence>
<proteinExistence type="predicted"/>
<name>A0A4R1NAG5_9GAMM</name>
<dbReference type="RefSeq" id="WP_132921482.1">
    <property type="nucleotide sequence ID" value="NZ_SJOI01000001.1"/>
</dbReference>
<protein>
    <submittedName>
        <fullName evidence="2">RES domain-containing protein</fullName>
    </submittedName>
</protein>
<keyword evidence="3" id="KW-1185">Reference proteome</keyword>
<evidence type="ECO:0000259" key="1">
    <source>
        <dbReference type="SMART" id="SM00953"/>
    </source>
</evidence>
<comment type="caution">
    <text evidence="2">The sequence shown here is derived from an EMBL/GenBank/DDBJ whole genome shotgun (WGS) entry which is preliminary data.</text>
</comment>
<dbReference type="EMBL" id="SJOI01000001">
    <property type="protein sequence ID" value="TCL02541.1"/>
    <property type="molecule type" value="Genomic_DNA"/>
</dbReference>
<sequence length="237" mass="26639">MVTEQPLDLPSLSIQRQRGYRLINSKYPPIALFDDVADEEEFETLYELQALTNPRLRNSAGSPGFLPAGDIPFGITGCSYAVAPFTHVNPLGSRFSDGSYGMLYIADEMATALTEVTYHQEHYWQLIDGLKYDRMVMRSLLFIFDPEPAIDALALPLSHPVYDAHSYSAARALGRSLKSQGCRTLRYRSVRRPGAVCWGLFTPKGVKSVQQSAHYEFIWDGKKISKIDRIVSARTLK</sequence>
<dbReference type="Proteomes" id="UP000294555">
    <property type="component" value="Unassembled WGS sequence"/>
</dbReference>
<dbReference type="InterPro" id="IPR014914">
    <property type="entry name" value="RES_dom"/>
</dbReference>
<feature type="domain" description="RES" evidence="1">
    <location>
        <begin position="84"/>
        <end position="212"/>
    </location>
</feature>